<feature type="region of interest" description="Disordered" evidence="1">
    <location>
        <begin position="178"/>
        <end position="201"/>
    </location>
</feature>
<sequence length="201" mass="23220">MKPIAKFGYFVMKETTHKVAENSSASHNRFRPYWGSVGRRNPRVFVNLMFCLNPNWTDCDKYTHLQINLVFKGDSSESLVYEVLQLNVPHTGRLMFQLARYSRYRGSAAAKLTTKTPMISIGSHTLQRCQPGAVWITRALFWRGSRTDSTKSFVVSFIHLCQVKAWSLLCFRYSELGTENSTSSDKRSFDIRNTRPNQRSF</sequence>
<dbReference type="InParanoid" id="A0A3R7GP14"/>
<proteinExistence type="predicted"/>
<reference evidence="2 3" key="1">
    <citation type="journal article" date="2018" name="Biotechnol. Adv.">
        <title>Improved genomic resources and new bioinformatic workflow for the carcinogenic parasite Clonorchis sinensis: Biotechnological implications.</title>
        <authorList>
            <person name="Wang D."/>
            <person name="Korhonen P.K."/>
            <person name="Gasser R.B."/>
            <person name="Young N.D."/>
        </authorList>
    </citation>
    <scope>NUCLEOTIDE SEQUENCE [LARGE SCALE GENOMIC DNA]</scope>
    <source>
        <strain evidence="2">Cs-k2</strain>
    </source>
</reference>
<organism evidence="2 3">
    <name type="scientific">Clonorchis sinensis</name>
    <name type="common">Chinese liver fluke</name>
    <dbReference type="NCBI Taxonomy" id="79923"/>
    <lineage>
        <taxon>Eukaryota</taxon>
        <taxon>Metazoa</taxon>
        <taxon>Spiralia</taxon>
        <taxon>Lophotrochozoa</taxon>
        <taxon>Platyhelminthes</taxon>
        <taxon>Trematoda</taxon>
        <taxon>Digenea</taxon>
        <taxon>Opisthorchiida</taxon>
        <taxon>Opisthorchiata</taxon>
        <taxon>Opisthorchiidae</taxon>
        <taxon>Clonorchis</taxon>
    </lineage>
</organism>
<protein>
    <submittedName>
        <fullName evidence="2">Uncharacterized protein</fullName>
    </submittedName>
</protein>
<dbReference type="Proteomes" id="UP000286415">
    <property type="component" value="Unassembled WGS sequence"/>
</dbReference>
<comment type="caution">
    <text evidence="2">The sequence shown here is derived from an EMBL/GenBank/DDBJ whole genome shotgun (WGS) entry which is preliminary data.</text>
</comment>
<keyword evidence="3" id="KW-1185">Reference proteome</keyword>
<evidence type="ECO:0000256" key="1">
    <source>
        <dbReference type="SAM" id="MobiDB-lite"/>
    </source>
</evidence>
<gene>
    <name evidence="2" type="ORF">CSKR_112266</name>
</gene>
<accession>A0A3R7GP14</accession>
<evidence type="ECO:0000313" key="3">
    <source>
        <dbReference type="Proteomes" id="UP000286415"/>
    </source>
</evidence>
<feature type="compositionally biased region" description="Basic and acidic residues" evidence="1">
    <location>
        <begin position="184"/>
        <end position="193"/>
    </location>
</feature>
<name>A0A3R7GP14_CLOSI</name>
<dbReference type="EMBL" id="NIRI02000056">
    <property type="protein sequence ID" value="KAG5442803.1"/>
    <property type="molecule type" value="Genomic_DNA"/>
</dbReference>
<evidence type="ECO:0000313" key="2">
    <source>
        <dbReference type="EMBL" id="KAG5442803.1"/>
    </source>
</evidence>
<dbReference type="AlphaFoldDB" id="A0A3R7GP14"/>
<reference evidence="2 3" key="2">
    <citation type="journal article" date="2021" name="Genomics">
        <title>High-quality reference genome for Clonorchis sinensis.</title>
        <authorList>
            <person name="Young N.D."/>
            <person name="Stroehlein A.J."/>
            <person name="Kinkar L."/>
            <person name="Wang T."/>
            <person name="Sohn W.M."/>
            <person name="Chang B.C.H."/>
            <person name="Kaur P."/>
            <person name="Weisz D."/>
            <person name="Dudchenko O."/>
            <person name="Aiden E.L."/>
            <person name="Korhonen P.K."/>
            <person name="Gasser R.B."/>
        </authorList>
    </citation>
    <scope>NUCLEOTIDE SEQUENCE [LARGE SCALE GENOMIC DNA]</scope>
    <source>
        <strain evidence="2">Cs-k2</strain>
    </source>
</reference>